<comment type="subcellular location">
    <subcellularLocation>
        <location evidence="1">Cell membrane</location>
        <topology evidence="1">Multi-pass membrane protein</topology>
    </subcellularLocation>
</comment>
<dbReference type="Proteomes" id="UP000034333">
    <property type="component" value="Unassembled WGS sequence"/>
</dbReference>
<comment type="caution">
    <text evidence="2">The sequence shown here is derived from an EMBL/GenBank/DDBJ whole genome shotgun (WGS) entry which is preliminary data.</text>
</comment>
<dbReference type="Pfam" id="PF02592">
    <property type="entry name" value="Vut_1"/>
    <property type="match status" value="1"/>
</dbReference>
<keyword evidence="1" id="KW-1133">Transmembrane helix</keyword>
<reference evidence="2 3" key="1">
    <citation type="journal article" date="2015" name="Nature">
        <title>rRNA introns, odd ribosomes, and small enigmatic genomes across a large radiation of phyla.</title>
        <authorList>
            <person name="Brown C.T."/>
            <person name="Hug L.A."/>
            <person name="Thomas B.C."/>
            <person name="Sharon I."/>
            <person name="Castelle C.J."/>
            <person name="Singh A."/>
            <person name="Wilkins M.J."/>
            <person name="Williams K.H."/>
            <person name="Banfield J.F."/>
        </authorList>
    </citation>
    <scope>NUCLEOTIDE SEQUENCE [LARGE SCALE GENOMIC DNA]</scope>
</reference>
<dbReference type="EMBL" id="LBTN01000014">
    <property type="protein sequence ID" value="KKQ40643.1"/>
    <property type="molecule type" value="Genomic_DNA"/>
</dbReference>
<dbReference type="AlphaFoldDB" id="A0A0G0HBS4"/>
<sequence length="224" mass="24989">MSEIKSYRHLDTITVLFVAVLLISNIASSKITTLGWFTFDAGTLLFPLSYIFGDILTEVYGYKRSRKTIWLGFFCAALMSVVLIVVGMLPAAADWGNQDAYNKILGLTPRIVLASLIAFWCGSFSNSFILAKLKVFTAGKWLWVRTVGSTVVGELIDSALFVVIAFSGLMPTAALITIIISNYLFKTGVEVLFTPITYKVVGWLKKKEQEDYFDKETDFNPFKV</sequence>
<dbReference type="PATRIC" id="fig|1619036.3.peg.438"/>
<feature type="transmembrane region" description="Helical" evidence="1">
    <location>
        <begin position="159"/>
        <end position="185"/>
    </location>
</feature>
<proteinExistence type="inferred from homology"/>
<dbReference type="HAMAP" id="MF_02088">
    <property type="entry name" value="Q_prec_transport"/>
    <property type="match status" value="1"/>
</dbReference>
<feature type="transmembrane region" description="Helical" evidence="1">
    <location>
        <begin position="12"/>
        <end position="28"/>
    </location>
</feature>
<comment type="function">
    <text evidence="1">Involved in the import of queuosine (Q) precursors, required for Q precursor salvage.</text>
</comment>
<keyword evidence="1" id="KW-0813">Transport</keyword>
<dbReference type="STRING" id="1619036.US58_C0014G0005"/>
<dbReference type="GO" id="GO:0005886">
    <property type="term" value="C:plasma membrane"/>
    <property type="evidence" value="ECO:0007669"/>
    <property type="project" value="UniProtKB-SubCell"/>
</dbReference>
<evidence type="ECO:0000313" key="3">
    <source>
        <dbReference type="Proteomes" id="UP000034333"/>
    </source>
</evidence>
<keyword evidence="1" id="KW-1003">Cell membrane</keyword>
<feature type="transmembrane region" description="Helical" evidence="1">
    <location>
        <begin position="34"/>
        <end position="57"/>
    </location>
</feature>
<organism evidence="2 3">
    <name type="scientific">Candidatus Magasanikbacteria bacterium GW2011_GWA2_37_8</name>
    <dbReference type="NCBI Taxonomy" id="1619036"/>
    <lineage>
        <taxon>Bacteria</taxon>
        <taxon>Candidatus Magasanikiibacteriota</taxon>
    </lineage>
</organism>
<feature type="transmembrane region" description="Helical" evidence="1">
    <location>
        <begin position="69"/>
        <end position="91"/>
    </location>
</feature>
<feature type="transmembrane region" description="Helical" evidence="1">
    <location>
        <begin position="111"/>
        <end position="131"/>
    </location>
</feature>
<dbReference type="InterPro" id="IPR003744">
    <property type="entry name" value="YhhQ"/>
</dbReference>
<evidence type="ECO:0000256" key="1">
    <source>
        <dbReference type="HAMAP-Rule" id="MF_02088"/>
    </source>
</evidence>
<keyword evidence="1" id="KW-0472">Membrane</keyword>
<dbReference type="GO" id="GO:0022857">
    <property type="term" value="F:transmembrane transporter activity"/>
    <property type="evidence" value="ECO:0007669"/>
    <property type="project" value="UniProtKB-UniRule"/>
</dbReference>
<dbReference type="PANTHER" id="PTHR34300:SF2">
    <property type="entry name" value="QUEUOSINE PRECURSOR TRANSPORTER-RELATED"/>
    <property type="match status" value="1"/>
</dbReference>
<dbReference type="PANTHER" id="PTHR34300">
    <property type="entry name" value="QUEUOSINE PRECURSOR TRANSPORTER-RELATED"/>
    <property type="match status" value="1"/>
</dbReference>
<keyword evidence="1" id="KW-0812">Transmembrane</keyword>
<gene>
    <name evidence="2" type="ORF">US58_C0014G0005</name>
</gene>
<accession>A0A0G0HBS4</accession>
<name>A0A0G0HBS4_9BACT</name>
<evidence type="ECO:0000313" key="2">
    <source>
        <dbReference type="EMBL" id="KKQ40643.1"/>
    </source>
</evidence>
<protein>
    <recommendedName>
        <fullName evidence="1">Probable queuosine precursor transporter</fullName>
        <shortName evidence="1">Q precursor transporter</shortName>
    </recommendedName>
</protein>
<comment type="similarity">
    <text evidence="1">Belongs to the vitamin uptake transporter (VUT/ECF) (TC 2.A.88) family. Q precursor transporter subfamily.</text>
</comment>
<dbReference type="NCBIfam" id="TIGR00697">
    <property type="entry name" value="queuosine precursor transporter"/>
    <property type="match status" value="1"/>
</dbReference>